<protein>
    <submittedName>
        <fullName evidence="1">Uncharacterized protein</fullName>
    </submittedName>
</protein>
<evidence type="ECO:0000313" key="1">
    <source>
        <dbReference type="EMBL" id="CDW20578.1"/>
    </source>
</evidence>
<sequence length="34" mass="3914">MLPDFEVSIFYGNIGSFCHSHLPLTMKLIPFNML</sequence>
<organism evidence="1">
    <name type="scientific">Lepeophtheirus salmonis</name>
    <name type="common">Salmon louse</name>
    <name type="synonym">Caligus salmonis</name>
    <dbReference type="NCBI Taxonomy" id="72036"/>
    <lineage>
        <taxon>Eukaryota</taxon>
        <taxon>Metazoa</taxon>
        <taxon>Ecdysozoa</taxon>
        <taxon>Arthropoda</taxon>
        <taxon>Crustacea</taxon>
        <taxon>Multicrustacea</taxon>
        <taxon>Hexanauplia</taxon>
        <taxon>Copepoda</taxon>
        <taxon>Siphonostomatoida</taxon>
        <taxon>Caligidae</taxon>
        <taxon>Lepeophtheirus</taxon>
    </lineage>
</organism>
<reference evidence="1" key="1">
    <citation type="submission" date="2014-05" db="EMBL/GenBank/DDBJ databases">
        <authorList>
            <person name="Chronopoulou M."/>
        </authorList>
    </citation>
    <scope>NUCLEOTIDE SEQUENCE</scope>
    <source>
        <tissue evidence="1">Whole organism</tissue>
    </source>
</reference>
<feature type="non-terminal residue" evidence="1">
    <location>
        <position position="34"/>
    </location>
</feature>
<name>A0A0K2T3G7_LEPSM</name>
<proteinExistence type="predicted"/>
<dbReference type="AlphaFoldDB" id="A0A0K2T3G7"/>
<dbReference type="EMBL" id="HACA01003217">
    <property type="protein sequence ID" value="CDW20578.1"/>
    <property type="molecule type" value="Transcribed_RNA"/>
</dbReference>
<accession>A0A0K2T3G7</accession>